<proteinExistence type="predicted"/>
<sequence length="189" mass="21902">WQVIQREEVSGEAEKIVFVMNGIICRMDLPLVFRVPKTTNNKLTILSQKVTIIGLNTSFFTEVMDTIKEINLMAQHKFKEETLKPWTMSNFQGMDALECMNRYFRRIANMEGDTSIPFSRDIVPKGILTEMVRPDLTHTEENSVQYFRSSVLGDGKRRYHWAKPQMFRNGDIAEISFTVVIIRGKKGTF</sequence>
<accession>A0A2H3DKY1</accession>
<reference evidence="2" key="1">
    <citation type="journal article" date="2017" name="Nat. Ecol. Evol.">
        <title>Genome expansion and lineage-specific genetic innovations in the forest pathogenic fungi Armillaria.</title>
        <authorList>
            <person name="Sipos G."/>
            <person name="Prasanna A.N."/>
            <person name="Walter M.C."/>
            <person name="O'Connor E."/>
            <person name="Balint B."/>
            <person name="Krizsan K."/>
            <person name="Kiss B."/>
            <person name="Hess J."/>
            <person name="Varga T."/>
            <person name="Slot J."/>
            <person name="Riley R."/>
            <person name="Boka B."/>
            <person name="Rigling D."/>
            <person name="Barry K."/>
            <person name="Lee J."/>
            <person name="Mihaltcheva S."/>
            <person name="LaButti K."/>
            <person name="Lipzen A."/>
            <person name="Waldron R."/>
            <person name="Moloney N.M."/>
            <person name="Sperisen C."/>
            <person name="Kredics L."/>
            <person name="Vagvoelgyi C."/>
            <person name="Patrignani A."/>
            <person name="Fitzpatrick D."/>
            <person name="Nagy I."/>
            <person name="Doyle S."/>
            <person name="Anderson J.B."/>
            <person name="Grigoriev I.V."/>
            <person name="Gueldener U."/>
            <person name="Muensterkoetter M."/>
            <person name="Nagy L.G."/>
        </authorList>
    </citation>
    <scope>NUCLEOTIDE SEQUENCE [LARGE SCALE GENOMIC DNA]</scope>
    <source>
        <strain evidence="2">Ar21-2</strain>
    </source>
</reference>
<feature type="non-terminal residue" evidence="1">
    <location>
        <position position="1"/>
    </location>
</feature>
<dbReference type="InParanoid" id="A0A2H3DKY1"/>
<keyword evidence="2" id="KW-1185">Reference proteome</keyword>
<dbReference type="Proteomes" id="UP000217790">
    <property type="component" value="Unassembled WGS sequence"/>
</dbReference>
<organism evidence="1 2">
    <name type="scientific">Armillaria gallica</name>
    <name type="common">Bulbous honey fungus</name>
    <name type="synonym">Armillaria bulbosa</name>
    <dbReference type="NCBI Taxonomy" id="47427"/>
    <lineage>
        <taxon>Eukaryota</taxon>
        <taxon>Fungi</taxon>
        <taxon>Dikarya</taxon>
        <taxon>Basidiomycota</taxon>
        <taxon>Agaricomycotina</taxon>
        <taxon>Agaricomycetes</taxon>
        <taxon>Agaricomycetidae</taxon>
        <taxon>Agaricales</taxon>
        <taxon>Marasmiineae</taxon>
        <taxon>Physalacriaceae</taxon>
        <taxon>Armillaria</taxon>
    </lineage>
</organism>
<name>A0A2H3DKY1_ARMGA</name>
<evidence type="ECO:0000313" key="2">
    <source>
        <dbReference type="Proteomes" id="UP000217790"/>
    </source>
</evidence>
<protein>
    <submittedName>
        <fullName evidence="1">Uncharacterized protein</fullName>
    </submittedName>
</protein>
<gene>
    <name evidence="1" type="ORF">ARMGADRAFT_927444</name>
</gene>
<dbReference type="AlphaFoldDB" id="A0A2H3DKY1"/>
<evidence type="ECO:0000313" key="1">
    <source>
        <dbReference type="EMBL" id="PBK94524.1"/>
    </source>
</evidence>
<dbReference type="EMBL" id="KZ293654">
    <property type="protein sequence ID" value="PBK94524.1"/>
    <property type="molecule type" value="Genomic_DNA"/>
</dbReference>
<dbReference type="OrthoDB" id="3269456at2759"/>